<evidence type="ECO:0000259" key="5">
    <source>
        <dbReference type="PROSITE" id="PS50240"/>
    </source>
</evidence>
<dbReference type="InterPro" id="IPR043504">
    <property type="entry name" value="Peptidase_S1_PA_chymotrypsin"/>
</dbReference>
<organism evidence="6 7">
    <name type="scientific">Petrolisthes cinctipes</name>
    <name type="common">Flat porcelain crab</name>
    <dbReference type="NCBI Taxonomy" id="88211"/>
    <lineage>
        <taxon>Eukaryota</taxon>
        <taxon>Metazoa</taxon>
        <taxon>Ecdysozoa</taxon>
        <taxon>Arthropoda</taxon>
        <taxon>Crustacea</taxon>
        <taxon>Multicrustacea</taxon>
        <taxon>Malacostraca</taxon>
        <taxon>Eumalacostraca</taxon>
        <taxon>Eucarida</taxon>
        <taxon>Decapoda</taxon>
        <taxon>Pleocyemata</taxon>
        <taxon>Anomura</taxon>
        <taxon>Galatheoidea</taxon>
        <taxon>Porcellanidae</taxon>
        <taxon>Petrolisthes</taxon>
    </lineage>
</organism>
<comment type="subcellular location">
    <subcellularLocation>
        <location evidence="1">Secreted</location>
    </subcellularLocation>
</comment>
<dbReference type="FunFam" id="2.40.10.10:FF:000038">
    <property type="entry name" value="Serine protease"/>
    <property type="match status" value="1"/>
</dbReference>
<keyword evidence="3" id="KW-1015">Disulfide bond</keyword>
<dbReference type="InterPro" id="IPR001314">
    <property type="entry name" value="Peptidase_S1A"/>
</dbReference>
<dbReference type="GO" id="GO:0004252">
    <property type="term" value="F:serine-type endopeptidase activity"/>
    <property type="evidence" value="ECO:0007669"/>
    <property type="project" value="InterPro"/>
</dbReference>
<dbReference type="PROSITE" id="PS00134">
    <property type="entry name" value="TRYPSIN_HIS"/>
    <property type="match status" value="1"/>
</dbReference>
<dbReference type="InterPro" id="IPR001254">
    <property type="entry name" value="Trypsin_dom"/>
</dbReference>
<evidence type="ECO:0000256" key="4">
    <source>
        <dbReference type="SAM" id="MobiDB-lite"/>
    </source>
</evidence>
<comment type="caution">
    <text evidence="6">The sequence shown here is derived from an EMBL/GenBank/DDBJ whole genome shotgun (WGS) entry which is preliminary data.</text>
</comment>
<feature type="region of interest" description="Disordered" evidence="4">
    <location>
        <begin position="9"/>
        <end position="28"/>
    </location>
</feature>
<dbReference type="SMART" id="SM00020">
    <property type="entry name" value="Tryp_SPc"/>
    <property type="match status" value="1"/>
</dbReference>
<dbReference type="PANTHER" id="PTHR24258:SF142">
    <property type="entry name" value="PEPTIDASE S1 DOMAIN-CONTAINING PROTEIN"/>
    <property type="match status" value="1"/>
</dbReference>
<dbReference type="PANTHER" id="PTHR24258">
    <property type="entry name" value="SERINE PROTEASE-RELATED"/>
    <property type="match status" value="1"/>
</dbReference>
<keyword evidence="2" id="KW-0964">Secreted</keyword>
<keyword evidence="7" id="KW-1185">Reference proteome</keyword>
<proteinExistence type="predicted"/>
<feature type="compositionally biased region" description="Pro residues" evidence="4">
    <location>
        <begin position="12"/>
        <end position="25"/>
    </location>
</feature>
<evidence type="ECO:0000256" key="2">
    <source>
        <dbReference type="ARBA" id="ARBA00022525"/>
    </source>
</evidence>
<name>A0AAE1BQG5_PETCI</name>
<dbReference type="SUPFAM" id="SSF50494">
    <property type="entry name" value="Trypsin-like serine proteases"/>
    <property type="match status" value="1"/>
</dbReference>
<dbReference type="AlphaFoldDB" id="A0AAE1BQG5"/>
<dbReference type="CDD" id="cd00190">
    <property type="entry name" value="Tryp_SPc"/>
    <property type="match status" value="1"/>
</dbReference>
<dbReference type="GO" id="GO:0006508">
    <property type="term" value="P:proteolysis"/>
    <property type="evidence" value="ECO:0007669"/>
    <property type="project" value="InterPro"/>
</dbReference>
<dbReference type="Gene3D" id="2.40.10.10">
    <property type="entry name" value="Trypsin-like serine proteases"/>
    <property type="match status" value="1"/>
</dbReference>
<dbReference type="InterPro" id="IPR018114">
    <property type="entry name" value="TRYPSIN_HIS"/>
</dbReference>
<reference evidence="6" key="1">
    <citation type="submission" date="2023-10" db="EMBL/GenBank/DDBJ databases">
        <title>Genome assemblies of two species of porcelain crab, Petrolisthes cinctipes and Petrolisthes manimaculis (Anomura: Porcellanidae).</title>
        <authorList>
            <person name="Angst P."/>
        </authorList>
    </citation>
    <scope>NUCLEOTIDE SEQUENCE</scope>
    <source>
        <strain evidence="6">PB745_01</strain>
        <tissue evidence="6">Gill</tissue>
    </source>
</reference>
<dbReference type="EMBL" id="JAWQEG010007104">
    <property type="protein sequence ID" value="KAK3853090.1"/>
    <property type="molecule type" value="Genomic_DNA"/>
</dbReference>
<evidence type="ECO:0000313" key="6">
    <source>
        <dbReference type="EMBL" id="KAK3853090.1"/>
    </source>
</evidence>
<sequence length="361" mass="39438">MNVKNSYYLPTGLPPHNTPPSPPTGPTHHSTERICRYVDCKLLHQYCKRHLVGSGTECGLQEVCCNLPNPHDQDRFQGAFSSPFNSLSHPGTADSCGLRASTGVNGRIRHPIQEKGDADFGEYPWQAAVLKKEGVDNVYVCAGTLIHHAHVLTAAHCVSGYEARNLRVRLGEWDVNRDTEFYPHIETDVTALYVHPEYYSGNLINDLAVVRLREPVDALRSPHITPICLPSRPDYTGHRCWVSGWGKDDFGSSGQYQTILKEVDMEIVDRGVCEAALRSTRLGPTYSLHPGMICAGGQAGKDACKGDGGGPLACESSTGSGVWELTGIVSWGIGCGAPGVPGVYVNIAYYSNWIREITTRF</sequence>
<dbReference type="Proteomes" id="UP001286313">
    <property type="component" value="Unassembled WGS sequence"/>
</dbReference>
<feature type="domain" description="Peptidase S1" evidence="5">
    <location>
        <begin position="103"/>
        <end position="359"/>
    </location>
</feature>
<dbReference type="InterPro" id="IPR009003">
    <property type="entry name" value="Peptidase_S1_PA"/>
</dbReference>
<gene>
    <name evidence="6" type="ORF">Pcinc_040349</name>
</gene>
<dbReference type="Pfam" id="PF00089">
    <property type="entry name" value="Trypsin"/>
    <property type="match status" value="1"/>
</dbReference>
<evidence type="ECO:0000256" key="1">
    <source>
        <dbReference type="ARBA" id="ARBA00004613"/>
    </source>
</evidence>
<accession>A0AAE1BQG5</accession>
<protein>
    <recommendedName>
        <fullName evidence="5">Peptidase S1 domain-containing protein</fullName>
    </recommendedName>
</protein>
<dbReference type="PROSITE" id="PS50240">
    <property type="entry name" value="TRYPSIN_DOM"/>
    <property type="match status" value="1"/>
</dbReference>
<evidence type="ECO:0000256" key="3">
    <source>
        <dbReference type="ARBA" id="ARBA00023157"/>
    </source>
</evidence>
<evidence type="ECO:0000313" key="7">
    <source>
        <dbReference type="Proteomes" id="UP001286313"/>
    </source>
</evidence>
<dbReference type="GO" id="GO:0005576">
    <property type="term" value="C:extracellular region"/>
    <property type="evidence" value="ECO:0007669"/>
    <property type="project" value="UniProtKB-SubCell"/>
</dbReference>
<dbReference type="PRINTS" id="PR00722">
    <property type="entry name" value="CHYMOTRYPSIN"/>
</dbReference>